<dbReference type="EMBL" id="JBANAX010000150">
    <property type="protein sequence ID" value="KAL1220625.1"/>
    <property type="molecule type" value="Genomic_DNA"/>
</dbReference>
<name>A0ABD1BTT8_CARAN</name>
<proteinExistence type="predicted"/>
<accession>A0ABD1BTT8</accession>
<dbReference type="Proteomes" id="UP001558713">
    <property type="component" value="Unassembled WGS sequence"/>
</dbReference>
<gene>
    <name evidence="1" type="ORF">V5N11_003329</name>
</gene>
<protein>
    <submittedName>
        <fullName evidence="1">Uncharacterized protein</fullName>
    </submittedName>
</protein>
<reference evidence="1 2" key="1">
    <citation type="submission" date="2024-04" db="EMBL/GenBank/DDBJ databases">
        <title>Genome assembly C_amara_ONT_v2.</title>
        <authorList>
            <person name="Yant L."/>
            <person name="Moore C."/>
            <person name="Slenker M."/>
        </authorList>
    </citation>
    <scope>NUCLEOTIDE SEQUENCE [LARGE SCALE GENOMIC DNA]</scope>
    <source>
        <tissue evidence="1">Leaf</tissue>
    </source>
</reference>
<sequence length="147" mass="16496">MSLNDNTDSDSESKFLPRIIQIILLVSSVDLDSKPDSEPLLELISLITQKFPLVNSMHSDLERGSDLELVSLVAETLSLEPVPEVISLIRQIFSIVLSMNSKWSKLISLCPQVQVILKKGKFHVSEQVPWRSNDKWVVFLYTGKSSG</sequence>
<keyword evidence="2" id="KW-1185">Reference proteome</keyword>
<evidence type="ECO:0000313" key="1">
    <source>
        <dbReference type="EMBL" id="KAL1220625.1"/>
    </source>
</evidence>
<evidence type="ECO:0000313" key="2">
    <source>
        <dbReference type="Proteomes" id="UP001558713"/>
    </source>
</evidence>
<dbReference type="AlphaFoldDB" id="A0ABD1BTT8"/>
<organism evidence="1 2">
    <name type="scientific">Cardamine amara subsp. amara</name>
    <dbReference type="NCBI Taxonomy" id="228776"/>
    <lineage>
        <taxon>Eukaryota</taxon>
        <taxon>Viridiplantae</taxon>
        <taxon>Streptophyta</taxon>
        <taxon>Embryophyta</taxon>
        <taxon>Tracheophyta</taxon>
        <taxon>Spermatophyta</taxon>
        <taxon>Magnoliopsida</taxon>
        <taxon>eudicotyledons</taxon>
        <taxon>Gunneridae</taxon>
        <taxon>Pentapetalae</taxon>
        <taxon>rosids</taxon>
        <taxon>malvids</taxon>
        <taxon>Brassicales</taxon>
        <taxon>Brassicaceae</taxon>
        <taxon>Cardamineae</taxon>
        <taxon>Cardamine</taxon>
    </lineage>
</organism>
<comment type="caution">
    <text evidence="1">The sequence shown here is derived from an EMBL/GenBank/DDBJ whole genome shotgun (WGS) entry which is preliminary data.</text>
</comment>